<evidence type="ECO:0000256" key="1">
    <source>
        <dbReference type="SAM" id="MobiDB-lite"/>
    </source>
</evidence>
<keyword evidence="3" id="KW-1185">Reference proteome</keyword>
<dbReference type="Proteomes" id="UP000010556">
    <property type="component" value="Unassembled WGS sequence"/>
</dbReference>
<protein>
    <submittedName>
        <fullName evidence="2">Uncharacterized protein</fullName>
    </submittedName>
</protein>
<evidence type="ECO:0000313" key="2">
    <source>
        <dbReference type="EMBL" id="ELK32700.1"/>
    </source>
</evidence>
<evidence type="ECO:0000313" key="3">
    <source>
        <dbReference type="Proteomes" id="UP000010556"/>
    </source>
</evidence>
<name>L5M362_MYODS</name>
<reference evidence="3" key="1">
    <citation type="journal article" date="2013" name="Science">
        <title>Comparative analysis of bat genomes provides insight into the evolution of flight and immunity.</title>
        <authorList>
            <person name="Zhang G."/>
            <person name="Cowled C."/>
            <person name="Shi Z."/>
            <person name="Huang Z."/>
            <person name="Bishop-Lilly K.A."/>
            <person name="Fang X."/>
            <person name="Wynne J.W."/>
            <person name="Xiong Z."/>
            <person name="Baker M.L."/>
            <person name="Zhao W."/>
            <person name="Tachedjian M."/>
            <person name="Zhu Y."/>
            <person name="Zhou P."/>
            <person name="Jiang X."/>
            <person name="Ng J."/>
            <person name="Yang L."/>
            <person name="Wu L."/>
            <person name="Xiao J."/>
            <person name="Feng Y."/>
            <person name="Chen Y."/>
            <person name="Sun X."/>
            <person name="Zhang Y."/>
            <person name="Marsh G.A."/>
            <person name="Crameri G."/>
            <person name="Broder C.C."/>
            <person name="Frey K.G."/>
            <person name="Wang L.F."/>
            <person name="Wang J."/>
        </authorList>
    </citation>
    <scope>NUCLEOTIDE SEQUENCE [LARGE SCALE GENOMIC DNA]</scope>
</reference>
<organism evidence="2 3">
    <name type="scientific">Myotis davidii</name>
    <name type="common">David's myotis</name>
    <dbReference type="NCBI Taxonomy" id="225400"/>
    <lineage>
        <taxon>Eukaryota</taxon>
        <taxon>Metazoa</taxon>
        <taxon>Chordata</taxon>
        <taxon>Craniata</taxon>
        <taxon>Vertebrata</taxon>
        <taxon>Euteleostomi</taxon>
        <taxon>Mammalia</taxon>
        <taxon>Eutheria</taxon>
        <taxon>Laurasiatheria</taxon>
        <taxon>Chiroptera</taxon>
        <taxon>Yangochiroptera</taxon>
        <taxon>Vespertilionidae</taxon>
        <taxon>Myotis</taxon>
    </lineage>
</organism>
<accession>L5M362</accession>
<dbReference type="AlphaFoldDB" id="L5M362"/>
<dbReference type="EMBL" id="KB105166">
    <property type="protein sequence ID" value="ELK32700.1"/>
    <property type="molecule type" value="Genomic_DNA"/>
</dbReference>
<sequence>MSAAHTANPGPMGRNPGCDPGLLTPGSSSLLPAASRCPQAVQCRHRTCIADPRGWECCSTPVEAENFHPREVPREASGAAVVPAAWEASSDTEGCSPSVLIDSELKYDPF</sequence>
<proteinExistence type="predicted"/>
<feature type="region of interest" description="Disordered" evidence="1">
    <location>
        <begin position="1"/>
        <end position="26"/>
    </location>
</feature>
<gene>
    <name evidence="2" type="ORF">MDA_GLEAN10026202</name>
</gene>